<comment type="caution">
    <text evidence="7">The sequence shown here is derived from an EMBL/GenBank/DDBJ whole genome shotgun (WGS) entry which is preliminary data.</text>
</comment>
<organism evidence="7 8">
    <name type="scientific">Uncinula necator</name>
    <name type="common">Grape powdery mildew</name>
    <dbReference type="NCBI Taxonomy" id="52586"/>
    <lineage>
        <taxon>Eukaryota</taxon>
        <taxon>Fungi</taxon>
        <taxon>Dikarya</taxon>
        <taxon>Ascomycota</taxon>
        <taxon>Pezizomycotina</taxon>
        <taxon>Leotiomycetes</taxon>
        <taxon>Erysiphales</taxon>
        <taxon>Erysiphaceae</taxon>
        <taxon>Erysiphe</taxon>
    </lineage>
</organism>
<dbReference type="EMBL" id="JNVN01002248">
    <property type="protein sequence ID" value="KHJ32204.1"/>
    <property type="molecule type" value="Genomic_DNA"/>
</dbReference>
<keyword evidence="4 6" id="KW-1133">Transmembrane helix</keyword>
<evidence type="ECO:0000256" key="1">
    <source>
        <dbReference type="ARBA" id="ARBA00004477"/>
    </source>
</evidence>
<evidence type="ECO:0000256" key="5">
    <source>
        <dbReference type="ARBA" id="ARBA00023136"/>
    </source>
</evidence>
<protein>
    <submittedName>
        <fullName evidence="7">Putative vacuolar h+-atpase assembly protein</fullName>
    </submittedName>
</protein>
<sequence length="311" mass="35553">MVLLTITPLIIEAIKISSEIRKNKDYIHKSQNAICVTNSTDQPSFINDGEKQSCDHEAYMIVGEQESLHIIHQPCLTIHEFSEPKVGDPISHKQLIDLSKLMKSQNHESYRLELLLQGSKIYVPPPSPKPEKTPQFKSLMARLRQDEEMRSYREMIGQKLPKDTISQRYQDTLADGAFPSNYSSPTDEIDEVMYADIRRQVTLIFNVLISILACGSAIWTVGRWWSTPTRLALSMSGSILVGLAEIFIFWGYIRRVSEAKAKEQKVKEVKEVLRTWVIQPHEDLDTINGSQESVVVNSRNTLPDTTVRRRK</sequence>
<accession>A0A0B1P6A5</accession>
<dbReference type="PANTHER" id="PTHR31394:SF1">
    <property type="entry name" value="TRANSMEMBRANE PROTEIN 199"/>
    <property type="match status" value="1"/>
</dbReference>
<keyword evidence="2 6" id="KW-0812">Transmembrane</keyword>
<name>A0A0B1P6A5_UNCNE</name>
<dbReference type="GO" id="GO:0070072">
    <property type="term" value="P:vacuolar proton-transporting V-type ATPase complex assembly"/>
    <property type="evidence" value="ECO:0007669"/>
    <property type="project" value="InterPro"/>
</dbReference>
<reference evidence="7 8" key="1">
    <citation type="journal article" date="2014" name="BMC Genomics">
        <title>Adaptive genomic structural variation in the grape powdery mildew pathogen, Erysiphe necator.</title>
        <authorList>
            <person name="Jones L."/>
            <person name="Riaz S."/>
            <person name="Morales-Cruz A."/>
            <person name="Amrine K.C."/>
            <person name="McGuire B."/>
            <person name="Gubler W.D."/>
            <person name="Walker M.A."/>
            <person name="Cantu D."/>
        </authorList>
    </citation>
    <scope>NUCLEOTIDE SEQUENCE [LARGE SCALE GENOMIC DNA]</scope>
    <source>
        <strain evidence="8">c</strain>
    </source>
</reference>
<dbReference type="Pfam" id="PF11712">
    <property type="entry name" value="Vma12"/>
    <property type="match status" value="1"/>
</dbReference>
<feature type="transmembrane region" description="Helical" evidence="6">
    <location>
        <begin position="203"/>
        <end position="225"/>
    </location>
</feature>
<evidence type="ECO:0000313" key="8">
    <source>
        <dbReference type="Proteomes" id="UP000030854"/>
    </source>
</evidence>
<feature type="transmembrane region" description="Helical" evidence="6">
    <location>
        <begin position="231"/>
        <end position="253"/>
    </location>
</feature>
<dbReference type="GO" id="GO:0005789">
    <property type="term" value="C:endoplasmic reticulum membrane"/>
    <property type="evidence" value="ECO:0007669"/>
    <property type="project" value="UniProtKB-SubCell"/>
</dbReference>
<dbReference type="InterPro" id="IPR021013">
    <property type="entry name" value="ATPase_Vma12"/>
</dbReference>
<keyword evidence="8" id="KW-1185">Reference proteome</keyword>
<evidence type="ECO:0000256" key="3">
    <source>
        <dbReference type="ARBA" id="ARBA00022824"/>
    </source>
</evidence>
<evidence type="ECO:0000256" key="2">
    <source>
        <dbReference type="ARBA" id="ARBA00022692"/>
    </source>
</evidence>
<evidence type="ECO:0000256" key="4">
    <source>
        <dbReference type="ARBA" id="ARBA00022989"/>
    </source>
</evidence>
<keyword evidence="3" id="KW-0256">Endoplasmic reticulum</keyword>
<evidence type="ECO:0000256" key="6">
    <source>
        <dbReference type="SAM" id="Phobius"/>
    </source>
</evidence>
<dbReference type="HOGENOM" id="CLU_048316_0_0_1"/>
<keyword evidence="5 6" id="KW-0472">Membrane</keyword>
<comment type="subcellular location">
    <subcellularLocation>
        <location evidence="1">Endoplasmic reticulum membrane</location>
        <topology evidence="1">Multi-pass membrane protein</topology>
    </subcellularLocation>
</comment>
<dbReference type="STRING" id="52586.A0A0B1P6A5"/>
<dbReference type="AlphaFoldDB" id="A0A0B1P6A5"/>
<dbReference type="PANTHER" id="PTHR31394">
    <property type="entry name" value="TRANSMEMBRANE PROTEIN 199"/>
    <property type="match status" value="1"/>
</dbReference>
<gene>
    <name evidence="7" type="ORF">EV44_g2263</name>
</gene>
<dbReference type="OMA" id="FSVYWAL"/>
<evidence type="ECO:0000313" key="7">
    <source>
        <dbReference type="EMBL" id="KHJ32204.1"/>
    </source>
</evidence>
<proteinExistence type="predicted"/>
<dbReference type="Proteomes" id="UP000030854">
    <property type="component" value="Unassembled WGS sequence"/>
</dbReference>